<dbReference type="InterPro" id="IPR040193">
    <property type="entry name" value="EFHC1/EFHC2/EFHB"/>
</dbReference>
<dbReference type="OrthoDB" id="6360546at2759"/>
<evidence type="ECO:0000256" key="1">
    <source>
        <dbReference type="ARBA" id="ARBA00004430"/>
    </source>
</evidence>
<evidence type="ECO:0000256" key="4">
    <source>
        <dbReference type="ARBA" id="ARBA00023212"/>
    </source>
</evidence>
<feature type="domain" description="DM10" evidence="6">
    <location>
        <begin position="171"/>
        <end position="279"/>
    </location>
</feature>
<dbReference type="GO" id="GO:0060285">
    <property type="term" value="P:cilium-dependent cell motility"/>
    <property type="evidence" value="ECO:0007669"/>
    <property type="project" value="TreeGrafter"/>
</dbReference>
<dbReference type="PANTHER" id="PTHR12086:SF9">
    <property type="entry name" value="EF-HAND DOMAIN-CONTAINING PROTEIN 1"/>
    <property type="match status" value="1"/>
</dbReference>
<dbReference type="InterPro" id="IPR006602">
    <property type="entry name" value="DM10_dom"/>
</dbReference>
<dbReference type="GO" id="GO:0043014">
    <property type="term" value="F:alpha-tubulin binding"/>
    <property type="evidence" value="ECO:0007669"/>
    <property type="project" value="TreeGrafter"/>
</dbReference>
<feature type="non-terminal residue" evidence="7">
    <location>
        <position position="1"/>
    </location>
</feature>
<accession>A0A8X6XH05</accession>
<comment type="caution">
    <text evidence="7">The sequence shown here is derived from an EMBL/GenBank/DDBJ whole genome shotgun (WGS) entry which is preliminary data.</text>
</comment>
<keyword evidence="4" id="KW-0206">Cytoskeleton</keyword>
<dbReference type="AlphaFoldDB" id="A0A8X6XH05"/>
<dbReference type="GO" id="GO:0072686">
    <property type="term" value="C:mitotic spindle"/>
    <property type="evidence" value="ECO:0007669"/>
    <property type="project" value="TreeGrafter"/>
</dbReference>
<keyword evidence="5" id="KW-0966">Cell projection</keyword>
<dbReference type="SMART" id="SM00676">
    <property type="entry name" value="DM10"/>
    <property type="match status" value="2"/>
</dbReference>
<keyword evidence="3" id="KW-0677">Repeat</keyword>
<evidence type="ECO:0000313" key="8">
    <source>
        <dbReference type="Proteomes" id="UP000886998"/>
    </source>
</evidence>
<dbReference type="PANTHER" id="PTHR12086">
    <property type="entry name" value="EF-HAND DOMAIN C-TERMINAL CONTAINING PROTEIN"/>
    <property type="match status" value="1"/>
</dbReference>
<dbReference type="Gene3D" id="2.30.29.170">
    <property type="match status" value="2"/>
</dbReference>
<dbReference type="GO" id="GO:0005930">
    <property type="term" value="C:axoneme"/>
    <property type="evidence" value="ECO:0007669"/>
    <property type="project" value="UniProtKB-SubCell"/>
</dbReference>
<evidence type="ECO:0000256" key="5">
    <source>
        <dbReference type="ARBA" id="ARBA00023273"/>
    </source>
</evidence>
<feature type="domain" description="DM10" evidence="6">
    <location>
        <begin position="24"/>
        <end position="146"/>
    </location>
</feature>
<name>A0A8X6XH05_9ARAC</name>
<keyword evidence="8" id="KW-1185">Reference proteome</keyword>
<evidence type="ECO:0000259" key="6">
    <source>
        <dbReference type="PROSITE" id="PS51336"/>
    </source>
</evidence>
<gene>
    <name evidence="7" type="primary">EFHC2</name>
    <name evidence="7" type="ORF">TNIN_329101</name>
</gene>
<dbReference type="GO" id="GO:0000281">
    <property type="term" value="P:mitotic cytokinesis"/>
    <property type="evidence" value="ECO:0007669"/>
    <property type="project" value="TreeGrafter"/>
</dbReference>
<keyword evidence="2" id="KW-0963">Cytoplasm</keyword>
<dbReference type="PROSITE" id="PS51336">
    <property type="entry name" value="DM10"/>
    <property type="match status" value="2"/>
</dbReference>
<dbReference type="EMBL" id="BMAV01009032">
    <property type="protein sequence ID" value="GFY53034.1"/>
    <property type="molecule type" value="Genomic_DNA"/>
</dbReference>
<proteinExistence type="predicted"/>
<dbReference type="Pfam" id="PF06565">
    <property type="entry name" value="DM10_dom"/>
    <property type="match status" value="2"/>
</dbReference>
<organism evidence="7 8">
    <name type="scientific">Trichonephila inaurata madagascariensis</name>
    <dbReference type="NCBI Taxonomy" id="2747483"/>
    <lineage>
        <taxon>Eukaryota</taxon>
        <taxon>Metazoa</taxon>
        <taxon>Ecdysozoa</taxon>
        <taxon>Arthropoda</taxon>
        <taxon>Chelicerata</taxon>
        <taxon>Arachnida</taxon>
        <taxon>Araneae</taxon>
        <taxon>Araneomorphae</taxon>
        <taxon>Entelegynae</taxon>
        <taxon>Araneoidea</taxon>
        <taxon>Nephilidae</taxon>
        <taxon>Trichonephila</taxon>
        <taxon>Trichonephila inaurata</taxon>
    </lineage>
</organism>
<evidence type="ECO:0000256" key="3">
    <source>
        <dbReference type="ARBA" id="ARBA00022737"/>
    </source>
</evidence>
<reference evidence="7" key="1">
    <citation type="submission" date="2020-08" db="EMBL/GenBank/DDBJ databases">
        <title>Multicomponent nature underlies the extraordinary mechanical properties of spider dragline silk.</title>
        <authorList>
            <person name="Kono N."/>
            <person name="Nakamura H."/>
            <person name="Mori M."/>
            <person name="Yoshida Y."/>
            <person name="Ohtoshi R."/>
            <person name="Malay A.D."/>
            <person name="Moran D.A.P."/>
            <person name="Tomita M."/>
            <person name="Numata K."/>
            <person name="Arakawa K."/>
        </authorList>
    </citation>
    <scope>NUCLEOTIDE SEQUENCE</scope>
</reference>
<dbReference type="Proteomes" id="UP000886998">
    <property type="component" value="Unassembled WGS sequence"/>
</dbReference>
<sequence>MNKLLSYRKPVAKQFKGASFLKNHPRRLRFFGTFGDSKNLFEEERQCTLFYDLADGTIKIVEERHSNKWIGGRSDTPVLLRPTLVPKVHNPDSGLADSNPLEGRRREVEYYKDTDIKLGEALDFFGFKVFLYDCDEFTKNYYHATHNIDPLPVDPVPFHCRKLGQFGYAYKVRQMKFIARIISEDPVEKLRRYIICFFLEDDTMSIKSLDEDFKNKDSMEHGNLTRMKVVKPHSTYWNSGRNFYHFTDMFVGNVIYIRGKGYELLVADEYTIDYMERHSEMFPHSNVRKIMTEFKQWIPDKVGSFKFGFEKYDPEKTGYIKEVIYEEMPSDIKAEFPEHAMKTVGRYYAKEKYIGLCLPDLVSRIQSELYRKKFHDFDNVKLAFQIYDSE</sequence>
<evidence type="ECO:0000256" key="2">
    <source>
        <dbReference type="ARBA" id="ARBA00022490"/>
    </source>
</evidence>
<evidence type="ECO:0000313" key="7">
    <source>
        <dbReference type="EMBL" id="GFY53034.1"/>
    </source>
</evidence>
<dbReference type="GO" id="GO:0007052">
    <property type="term" value="P:mitotic spindle organization"/>
    <property type="evidence" value="ECO:0007669"/>
    <property type="project" value="TreeGrafter"/>
</dbReference>
<comment type="subcellular location">
    <subcellularLocation>
        <location evidence="1">Cytoplasm</location>
        <location evidence="1">Cytoskeleton</location>
        <location evidence="1">Cilium axoneme</location>
    </subcellularLocation>
</comment>
<protein>
    <submittedName>
        <fullName evidence="7">EF-hand domain-containing family member C2</fullName>
    </submittedName>
</protein>